<comment type="function">
    <text evidence="2">Catalyzes the epimerization of the C3' and C5'positions of dTDP-6-deoxy-D-xylo-4-hexulose, forming dTDP-6-deoxy-L-lyxo-4-hexulose.</text>
</comment>
<evidence type="ECO:0000256" key="2">
    <source>
        <dbReference type="ARBA" id="ARBA00001997"/>
    </source>
</evidence>
<dbReference type="GO" id="GO:0000271">
    <property type="term" value="P:polysaccharide biosynthetic process"/>
    <property type="evidence" value="ECO:0007669"/>
    <property type="project" value="TreeGrafter"/>
</dbReference>
<proteinExistence type="predicted"/>
<dbReference type="PATRIC" id="fig|1156395.6.peg.1616"/>
<dbReference type="GO" id="GO:0019305">
    <property type="term" value="P:dTDP-rhamnose biosynthetic process"/>
    <property type="evidence" value="ECO:0007669"/>
    <property type="project" value="TreeGrafter"/>
</dbReference>
<comment type="catalytic activity">
    <reaction evidence="1">
        <text>dTDP-4-dehydro-6-deoxy-alpha-D-glucose = dTDP-4-dehydro-beta-L-rhamnose</text>
        <dbReference type="Rhea" id="RHEA:16969"/>
        <dbReference type="ChEBI" id="CHEBI:57649"/>
        <dbReference type="ChEBI" id="CHEBI:62830"/>
        <dbReference type="EC" id="5.1.3.13"/>
    </reaction>
</comment>
<dbReference type="PANTHER" id="PTHR21047">
    <property type="entry name" value="DTDP-6-DEOXY-D-GLUCOSE-3,5 EPIMERASE"/>
    <property type="match status" value="1"/>
</dbReference>
<organism evidence="9 10">
    <name type="scientific">Dissulfuribacter thermophilus</name>
    <dbReference type="NCBI Taxonomy" id="1156395"/>
    <lineage>
        <taxon>Bacteria</taxon>
        <taxon>Pseudomonadati</taxon>
        <taxon>Thermodesulfobacteriota</taxon>
        <taxon>Dissulfuribacteria</taxon>
        <taxon>Dissulfuribacterales</taxon>
        <taxon>Dissulfuribacteraceae</taxon>
        <taxon>Dissulfuribacter</taxon>
    </lineage>
</organism>
<reference evidence="9 10" key="1">
    <citation type="submission" date="2016-06" db="EMBL/GenBank/DDBJ databases">
        <title>Respiratory ammonification of nitrate coupled to the oxidation of elemental sulfur in deep-sea autotrophic thermophilic bacteria.</title>
        <authorList>
            <person name="Slobodkina G.B."/>
            <person name="Mardanov A.V."/>
            <person name="Ravin N.V."/>
            <person name="Frolova A.A."/>
            <person name="Viryasiv M.B."/>
            <person name="Chernyh N.A."/>
            <person name="Bonch-Osmolovskaya E.A."/>
            <person name="Slobodkin A.I."/>
        </authorList>
    </citation>
    <scope>NUCLEOTIDE SEQUENCE [LARGE SCALE GENOMIC DNA]</scope>
    <source>
        <strain evidence="9 10">S69</strain>
    </source>
</reference>
<dbReference type="InterPro" id="IPR011051">
    <property type="entry name" value="RmlC_Cupin_sf"/>
</dbReference>
<dbReference type="InterPro" id="IPR000888">
    <property type="entry name" value="RmlC-like"/>
</dbReference>
<dbReference type="EC" id="5.1.3.13" evidence="3"/>
<accession>A0A1B9F5J6</accession>
<dbReference type="OrthoDB" id="9800680at2"/>
<dbReference type="AlphaFoldDB" id="A0A1B9F5J6"/>
<dbReference type="STRING" id="1156395.DBT_1600"/>
<evidence type="ECO:0000313" key="10">
    <source>
        <dbReference type="Proteomes" id="UP000093080"/>
    </source>
</evidence>
<evidence type="ECO:0000256" key="4">
    <source>
        <dbReference type="ARBA" id="ARBA00019595"/>
    </source>
</evidence>
<dbReference type="Proteomes" id="UP000093080">
    <property type="component" value="Unassembled WGS sequence"/>
</dbReference>
<keyword evidence="10" id="KW-1185">Reference proteome</keyword>
<evidence type="ECO:0000256" key="3">
    <source>
        <dbReference type="ARBA" id="ARBA00012098"/>
    </source>
</evidence>
<evidence type="ECO:0000256" key="8">
    <source>
        <dbReference type="PIRSR" id="PIRSR600888-3"/>
    </source>
</evidence>
<evidence type="ECO:0000256" key="6">
    <source>
        <dbReference type="ARBA" id="ARBA00031424"/>
    </source>
</evidence>
<dbReference type="Gene3D" id="2.60.120.10">
    <property type="entry name" value="Jelly Rolls"/>
    <property type="match status" value="1"/>
</dbReference>
<name>A0A1B9F5J6_9BACT</name>
<dbReference type="Pfam" id="PF00908">
    <property type="entry name" value="dTDP_sugar_isom"/>
    <property type="match status" value="1"/>
</dbReference>
<evidence type="ECO:0000256" key="7">
    <source>
        <dbReference type="ARBA" id="ARBA00033311"/>
    </source>
</evidence>
<dbReference type="PANTHER" id="PTHR21047:SF2">
    <property type="entry name" value="THYMIDINE DIPHOSPHO-4-KETO-RHAMNOSE 3,5-EPIMERASE"/>
    <property type="match status" value="1"/>
</dbReference>
<feature type="site" description="Participates in a stacking interaction with the thymidine ring of dTDP-4-oxo-6-deoxyglucose" evidence="8">
    <location>
        <position position="136"/>
    </location>
</feature>
<evidence type="ECO:0000256" key="5">
    <source>
        <dbReference type="ARBA" id="ARBA00029758"/>
    </source>
</evidence>
<dbReference type="GO" id="GO:0008830">
    <property type="term" value="F:dTDP-4-dehydrorhamnose 3,5-epimerase activity"/>
    <property type="evidence" value="ECO:0007669"/>
    <property type="project" value="UniProtKB-EC"/>
</dbReference>
<comment type="caution">
    <text evidence="9">The sequence shown here is derived from an EMBL/GenBank/DDBJ whole genome shotgun (WGS) entry which is preliminary data.</text>
</comment>
<dbReference type="SUPFAM" id="SSF51182">
    <property type="entry name" value="RmlC-like cupins"/>
    <property type="match status" value="1"/>
</dbReference>
<dbReference type="EMBL" id="MAGO01000007">
    <property type="protein sequence ID" value="OCC15114.1"/>
    <property type="molecule type" value="Genomic_DNA"/>
</dbReference>
<dbReference type="InterPro" id="IPR014710">
    <property type="entry name" value="RmlC-like_jellyroll"/>
</dbReference>
<dbReference type="GO" id="GO:0005829">
    <property type="term" value="C:cytosol"/>
    <property type="evidence" value="ECO:0007669"/>
    <property type="project" value="TreeGrafter"/>
</dbReference>
<dbReference type="RefSeq" id="WP_067618655.1">
    <property type="nucleotide sequence ID" value="NZ_MAGO01000007.1"/>
</dbReference>
<sequence>MEKNSFIDGIIDGVIVRDLKKFLDERGWLCELYRHDELYYEIHPQMAYASMTNPGITRGPHAHKEQTDIFCFIGPGNFKVVLWDNRSHSETYMTRQIIFAGQDSPKMIIVPPGVVHGYKSIGPGPGLVFNAPNKLYAGEGKRGPVDEIRYENDPNSPFKL</sequence>
<protein>
    <recommendedName>
        <fullName evidence="4">dTDP-4-dehydrorhamnose 3,5-epimerase</fullName>
        <ecNumber evidence="3">5.1.3.13</ecNumber>
    </recommendedName>
    <alternativeName>
        <fullName evidence="6">Thymidine diphospho-4-keto-rhamnose 3,5-epimerase</fullName>
    </alternativeName>
    <alternativeName>
        <fullName evidence="5">dTDP-4-keto-6-deoxyglucose 3,5-epimerase</fullName>
    </alternativeName>
    <alternativeName>
        <fullName evidence="7">dTDP-6-deoxy-D-xylo-4-hexulose 3,5-epimerase</fullName>
    </alternativeName>
</protein>
<gene>
    <name evidence="9" type="ORF">DBT_1600</name>
</gene>
<evidence type="ECO:0000256" key="1">
    <source>
        <dbReference type="ARBA" id="ARBA00001298"/>
    </source>
</evidence>
<evidence type="ECO:0000313" key="9">
    <source>
        <dbReference type="EMBL" id="OCC15114.1"/>
    </source>
</evidence>